<feature type="region of interest" description="Disordered" evidence="17">
    <location>
        <begin position="456"/>
        <end position="508"/>
    </location>
</feature>
<keyword evidence="6" id="KW-1003">Cell membrane</keyword>
<dbReference type="GO" id="GO:0004715">
    <property type="term" value="F:non-membrane spanning protein tyrosine kinase activity"/>
    <property type="evidence" value="ECO:0007669"/>
    <property type="project" value="UniProtKB-EC"/>
</dbReference>
<keyword evidence="11" id="KW-0418">Kinase</keyword>
<comment type="similarity">
    <text evidence="4">Belongs to the etk/wzc family.</text>
</comment>
<comment type="similarity">
    <text evidence="2">Belongs to the CpsC/CapA family.</text>
</comment>
<dbReference type="GO" id="GO:0005886">
    <property type="term" value="C:plasma membrane"/>
    <property type="evidence" value="ECO:0007669"/>
    <property type="project" value="UniProtKB-SubCell"/>
</dbReference>
<evidence type="ECO:0000313" key="21">
    <source>
        <dbReference type="EMBL" id="BBY63010.1"/>
    </source>
</evidence>
<evidence type="ECO:0000256" key="16">
    <source>
        <dbReference type="ARBA" id="ARBA00051245"/>
    </source>
</evidence>
<evidence type="ECO:0000256" key="3">
    <source>
        <dbReference type="ARBA" id="ARBA00007316"/>
    </source>
</evidence>
<dbReference type="InterPro" id="IPR005702">
    <property type="entry name" value="Wzc-like_C"/>
</dbReference>
<dbReference type="Gene3D" id="3.40.50.300">
    <property type="entry name" value="P-loop containing nucleotide triphosphate hydrolases"/>
    <property type="match status" value="1"/>
</dbReference>
<sequence length="508" mass="53703">MNLQEFARVLRTRWVTVVLTIIIAVLGAIAVNLFTTPLYQASTRLFVSTTAGASVTEIYQGNLFSQQRVKSYAELVTGETLAQRTIDKLGLDMSAGTLQAKVTATTEADTVLIDVAVLDESPLRARDIANTLSDEFVSLVRDLETPEKGGTPNARVVVEQRASLPHQPVVPKTARNLAVGLAFGTLLGVGLAVLRDMLDNTIKTQQTLETVTGTGVVGYIPLDKELRKTPAIAFDAENSGVAEAFRKLRTNLQFLAVDNPPRLIVITSSSPSEGKSTTAINIALALAEAEHNVLLIDGDMRRPRLAKYLDLVGSVGFSTVLSGGAPLAEVLQKTRFPRLTVLTAGPTPPNPSELLASMAAKNLLGEVRAQFDYVIVDTSPLLAVTDGAILAANADGALVVARFGHTKREQLTHAIGSLNDVGAAVLGAVFTMMPTRGGSAYSYNYYNYGQGYGDKDQNQGSGRESASGGLTGESAGKTSTAGKSAVNKHANKETGASHRAESGHASEN</sequence>
<evidence type="ECO:0000256" key="13">
    <source>
        <dbReference type="ARBA" id="ARBA00022989"/>
    </source>
</evidence>
<reference evidence="21 22" key="1">
    <citation type="journal article" date="2019" name="Emerg. Microbes Infect.">
        <title>Comprehensive subspecies identification of 175 nontuberculous mycobacteria species based on 7547 genomic profiles.</title>
        <authorList>
            <person name="Matsumoto Y."/>
            <person name="Kinjo T."/>
            <person name="Motooka D."/>
            <person name="Nabeya D."/>
            <person name="Jung N."/>
            <person name="Uechi K."/>
            <person name="Horii T."/>
            <person name="Iida T."/>
            <person name="Fujita J."/>
            <person name="Nakamura S."/>
        </authorList>
    </citation>
    <scope>NUCLEOTIDE SEQUENCE [LARGE SCALE GENOMIC DNA]</scope>
    <source>
        <strain evidence="21 22">JCM 30396</strain>
    </source>
</reference>
<evidence type="ECO:0000256" key="7">
    <source>
        <dbReference type="ARBA" id="ARBA00022519"/>
    </source>
</evidence>
<accession>A0A7I7T241</accession>
<dbReference type="RefSeq" id="WP_163746732.1">
    <property type="nucleotide sequence ID" value="NZ_AP022596.1"/>
</dbReference>
<keyword evidence="22" id="KW-1185">Reference proteome</keyword>
<protein>
    <recommendedName>
        <fullName evidence="5">non-specific protein-tyrosine kinase</fullName>
        <ecNumber evidence="5">2.7.10.2</ecNumber>
    </recommendedName>
</protein>
<dbReference type="SUPFAM" id="SSF52540">
    <property type="entry name" value="P-loop containing nucleoside triphosphate hydrolases"/>
    <property type="match status" value="1"/>
</dbReference>
<keyword evidence="15" id="KW-0829">Tyrosine-protein kinase</keyword>
<evidence type="ECO:0000256" key="14">
    <source>
        <dbReference type="ARBA" id="ARBA00023136"/>
    </source>
</evidence>
<evidence type="ECO:0000256" key="15">
    <source>
        <dbReference type="ARBA" id="ARBA00023137"/>
    </source>
</evidence>
<evidence type="ECO:0000256" key="6">
    <source>
        <dbReference type="ARBA" id="ARBA00022475"/>
    </source>
</evidence>
<keyword evidence="14 18" id="KW-0472">Membrane</keyword>
<dbReference type="NCBIfam" id="TIGR01007">
    <property type="entry name" value="eps_fam"/>
    <property type="match status" value="1"/>
</dbReference>
<evidence type="ECO:0000256" key="11">
    <source>
        <dbReference type="ARBA" id="ARBA00022777"/>
    </source>
</evidence>
<keyword evidence="9 18" id="KW-0812">Transmembrane</keyword>
<dbReference type="CDD" id="cd05387">
    <property type="entry name" value="BY-kinase"/>
    <property type="match status" value="1"/>
</dbReference>
<feature type="domain" description="AAA" evidence="20">
    <location>
        <begin position="269"/>
        <end position="401"/>
    </location>
</feature>
<evidence type="ECO:0000259" key="20">
    <source>
        <dbReference type="Pfam" id="PF13614"/>
    </source>
</evidence>
<dbReference type="EMBL" id="AP022596">
    <property type="protein sequence ID" value="BBY63010.1"/>
    <property type="molecule type" value="Genomic_DNA"/>
</dbReference>
<feature type="compositionally biased region" description="Basic and acidic residues" evidence="17">
    <location>
        <begin position="490"/>
        <end position="508"/>
    </location>
</feature>
<dbReference type="InterPro" id="IPR025669">
    <property type="entry name" value="AAA_dom"/>
</dbReference>
<dbReference type="Pfam" id="PF13614">
    <property type="entry name" value="AAA_31"/>
    <property type="match status" value="1"/>
</dbReference>
<evidence type="ECO:0000256" key="8">
    <source>
        <dbReference type="ARBA" id="ARBA00022679"/>
    </source>
</evidence>
<comment type="similarity">
    <text evidence="3">Belongs to the CpsD/CapB family.</text>
</comment>
<keyword evidence="10" id="KW-0547">Nucleotide-binding</keyword>
<evidence type="ECO:0000256" key="12">
    <source>
        <dbReference type="ARBA" id="ARBA00022840"/>
    </source>
</evidence>
<evidence type="ECO:0000256" key="4">
    <source>
        <dbReference type="ARBA" id="ARBA00008883"/>
    </source>
</evidence>
<keyword evidence="8" id="KW-0808">Transferase</keyword>
<dbReference type="GO" id="GO:0005524">
    <property type="term" value="F:ATP binding"/>
    <property type="evidence" value="ECO:0007669"/>
    <property type="project" value="UniProtKB-KW"/>
</dbReference>
<comment type="catalytic activity">
    <reaction evidence="16">
        <text>L-tyrosyl-[protein] + ATP = O-phospho-L-tyrosyl-[protein] + ADP + H(+)</text>
        <dbReference type="Rhea" id="RHEA:10596"/>
        <dbReference type="Rhea" id="RHEA-COMP:10136"/>
        <dbReference type="Rhea" id="RHEA-COMP:20101"/>
        <dbReference type="ChEBI" id="CHEBI:15378"/>
        <dbReference type="ChEBI" id="CHEBI:30616"/>
        <dbReference type="ChEBI" id="CHEBI:46858"/>
        <dbReference type="ChEBI" id="CHEBI:61978"/>
        <dbReference type="ChEBI" id="CHEBI:456216"/>
        <dbReference type="EC" id="2.7.10.2"/>
    </reaction>
</comment>
<dbReference type="KEGG" id="mhev:MHEL_12530"/>
<evidence type="ECO:0000313" key="22">
    <source>
        <dbReference type="Proteomes" id="UP000467148"/>
    </source>
</evidence>
<keyword evidence="12" id="KW-0067">ATP-binding</keyword>
<organism evidence="21 22">
    <name type="scientific">Mycolicibacterium helvum</name>
    <dbReference type="NCBI Taxonomy" id="1534349"/>
    <lineage>
        <taxon>Bacteria</taxon>
        <taxon>Bacillati</taxon>
        <taxon>Actinomycetota</taxon>
        <taxon>Actinomycetes</taxon>
        <taxon>Mycobacteriales</taxon>
        <taxon>Mycobacteriaceae</taxon>
        <taxon>Mycolicibacterium</taxon>
    </lineage>
</organism>
<evidence type="ECO:0000256" key="17">
    <source>
        <dbReference type="SAM" id="MobiDB-lite"/>
    </source>
</evidence>
<dbReference type="Pfam" id="PF02706">
    <property type="entry name" value="Wzz"/>
    <property type="match status" value="1"/>
</dbReference>
<evidence type="ECO:0000259" key="19">
    <source>
        <dbReference type="Pfam" id="PF02706"/>
    </source>
</evidence>
<evidence type="ECO:0000256" key="2">
    <source>
        <dbReference type="ARBA" id="ARBA00006683"/>
    </source>
</evidence>
<dbReference type="Proteomes" id="UP000467148">
    <property type="component" value="Chromosome"/>
</dbReference>
<keyword evidence="13 18" id="KW-1133">Transmembrane helix</keyword>
<feature type="transmembrane region" description="Helical" evidence="18">
    <location>
        <begin position="12"/>
        <end position="34"/>
    </location>
</feature>
<dbReference type="PANTHER" id="PTHR32309">
    <property type="entry name" value="TYROSINE-PROTEIN KINASE"/>
    <property type="match status" value="1"/>
</dbReference>
<dbReference type="FunFam" id="3.40.50.300:FF:000527">
    <property type="entry name" value="Tyrosine-protein kinase etk"/>
    <property type="match status" value="1"/>
</dbReference>
<keyword evidence="7" id="KW-0997">Cell inner membrane</keyword>
<proteinExistence type="inferred from homology"/>
<dbReference type="GO" id="GO:0042802">
    <property type="term" value="F:identical protein binding"/>
    <property type="evidence" value="ECO:0007669"/>
    <property type="project" value="UniProtKB-ARBA"/>
</dbReference>
<evidence type="ECO:0000256" key="18">
    <source>
        <dbReference type="SAM" id="Phobius"/>
    </source>
</evidence>
<evidence type="ECO:0000256" key="1">
    <source>
        <dbReference type="ARBA" id="ARBA00004429"/>
    </source>
</evidence>
<comment type="subcellular location">
    <subcellularLocation>
        <location evidence="1">Cell inner membrane</location>
        <topology evidence="1">Multi-pass membrane protein</topology>
    </subcellularLocation>
</comment>
<dbReference type="InterPro" id="IPR003856">
    <property type="entry name" value="LPS_length_determ_N"/>
</dbReference>
<evidence type="ECO:0000256" key="5">
    <source>
        <dbReference type="ARBA" id="ARBA00011903"/>
    </source>
</evidence>
<dbReference type="EC" id="2.7.10.2" evidence="5"/>
<gene>
    <name evidence="21" type="ORF">MHEL_12530</name>
</gene>
<dbReference type="PANTHER" id="PTHR32309:SF13">
    <property type="entry name" value="FERRIC ENTEROBACTIN TRANSPORT PROTEIN FEPE"/>
    <property type="match status" value="1"/>
</dbReference>
<evidence type="ECO:0000256" key="9">
    <source>
        <dbReference type="ARBA" id="ARBA00022692"/>
    </source>
</evidence>
<evidence type="ECO:0000256" key="10">
    <source>
        <dbReference type="ARBA" id="ARBA00022741"/>
    </source>
</evidence>
<dbReference type="InterPro" id="IPR050445">
    <property type="entry name" value="Bact_polysacc_biosynth/exp"/>
</dbReference>
<dbReference type="AlphaFoldDB" id="A0A7I7T241"/>
<name>A0A7I7T241_9MYCO</name>
<feature type="domain" description="Polysaccharide chain length determinant N-terminal" evidence="19">
    <location>
        <begin position="2"/>
        <end position="89"/>
    </location>
</feature>
<dbReference type="InterPro" id="IPR027417">
    <property type="entry name" value="P-loop_NTPase"/>
</dbReference>